<dbReference type="Proteomes" id="UP000185874">
    <property type="component" value="Unassembled WGS sequence"/>
</dbReference>
<evidence type="ECO:0000256" key="1">
    <source>
        <dbReference type="SAM" id="MobiDB-lite"/>
    </source>
</evidence>
<organism evidence="2 3">
    <name type="scientific">Candidatus Shapirobacteria bacterium RBG_13_44_7</name>
    <dbReference type="NCBI Taxonomy" id="1802149"/>
    <lineage>
        <taxon>Bacteria</taxon>
        <taxon>Candidatus Shapironibacteriota</taxon>
    </lineage>
</organism>
<sequence>MIVNGRWELEPGRGRPKGNQAGLPATRGIDSRRSDGLQRTDKWAMPRWNYTGGSQARLILEQRQTEYITADDSLDQRTLAAKCEEADSAGARRDTERFERRIAFRERAAYQSGRQRLKRELGVGDYGVC</sequence>
<evidence type="ECO:0000313" key="2">
    <source>
        <dbReference type="EMBL" id="OGL52940.1"/>
    </source>
</evidence>
<feature type="compositionally biased region" description="Basic and acidic residues" evidence="1">
    <location>
        <begin position="29"/>
        <end position="40"/>
    </location>
</feature>
<reference evidence="2 3" key="1">
    <citation type="journal article" date="2016" name="Nat. Commun.">
        <title>Thousands of microbial genomes shed light on interconnected biogeochemical processes in an aquifer system.</title>
        <authorList>
            <person name="Anantharaman K."/>
            <person name="Brown C.T."/>
            <person name="Hug L.A."/>
            <person name="Sharon I."/>
            <person name="Castelle C.J."/>
            <person name="Probst A.J."/>
            <person name="Thomas B.C."/>
            <person name="Singh A."/>
            <person name="Wilkins M.J."/>
            <person name="Karaoz U."/>
            <person name="Brodie E.L."/>
            <person name="Williams K.H."/>
            <person name="Hubbard S.S."/>
            <person name="Banfield J.F."/>
        </authorList>
    </citation>
    <scope>NUCLEOTIDE SEQUENCE [LARGE SCALE GENOMIC DNA]</scope>
</reference>
<gene>
    <name evidence="2" type="ORF">A3K55_00365</name>
</gene>
<proteinExistence type="predicted"/>
<feature type="region of interest" description="Disordered" evidence="1">
    <location>
        <begin position="1"/>
        <end position="40"/>
    </location>
</feature>
<comment type="caution">
    <text evidence="2">The sequence shown here is derived from an EMBL/GenBank/DDBJ whole genome shotgun (WGS) entry which is preliminary data.</text>
</comment>
<dbReference type="AlphaFoldDB" id="A0A1F7SGM4"/>
<dbReference type="EMBL" id="MGDJ01000020">
    <property type="protein sequence ID" value="OGL52940.1"/>
    <property type="molecule type" value="Genomic_DNA"/>
</dbReference>
<accession>A0A1F7SGM4</accession>
<evidence type="ECO:0000313" key="3">
    <source>
        <dbReference type="Proteomes" id="UP000185874"/>
    </source>
</evidence>
<protein>
    <submittedName>
        <fullName evidence="2">Uncharacterized protein</fullName>
    </submittedName>
</protein>
<name>A0A1F7SGM4_9BACT</name>